<protein>
    <submittedName>
        <fullName evidence="2">DUF2306 domain-containing protein</fullName>
    </submittedName>
</protein>
<feature type="transmembrane region" description="Helical" evidence="1">
    <location>
        <begin position="125"/>
        <end position="143"/>
    </location>
</feature>
<evidence type="ECO:0000256" key="1">
    <source>
        <dbReference type="SAM" id="Phobius"/>
    </source>
</evidence>
<dbReference type="AlphaFoldDB" id="A0ABD5ZPQ9"/>
<keyword evidence="3" id="KW-1185">Reference proteome</keyword>
<feature type="transmembrane region" description="Helical" evidence="1">
    <location>
        <begin position="189"/>
        <end position="207"/>
    </location>
</feature>
<feature type="transmembrane region" description="Helical" evidence="1">
    <location>
        <begin position="6"/>
        <end position="27"/>
    </location>
</feature>
<feature type="transmembrane region" description="Helical" evidence="1">
    <location>
        <begin position="98"/>
        <end position="119"/>
    </location>
</feature>
<keyword evidence="1" id="KW-1133">Transmembrane helix</keyword>
<dbReference type="RefSeq" id="WP_276233652.1">
    <property type="nucleotide sequence ID" value="NZ_CP119802.1"/>
</dbReference>
<evidence type="ECO:0000313" key="2">
    <source>
        <dbReference type="EMBL" id="MFC7235519.1"/>
    </source>
</evidence>
<organism evidence="2 3">
    <name type="scientific">Halosegnis marinus</name>
    <dbReference type="NCBI Taxonomy" id="3034023"/>
    <lineage>
        <taxon>Archaea</taxon>
        <taxon>Methanobacteriati</taxon>
        <taxon>Methanobacteriota</taxon>
        <taxon>Stenosarchaea group</taxon>
        <taxon>Halobacteria</taxon>
        <taxon>Halobacteriales</taxon>
        <taxon>Natronomonadaceae</taxon>
        <taxon>Halosegnis</taxon>
    </lineage>
</organism>
<feature type="transmembrane region" description="Helical" evidence="1">
    <location>
        <begin position="164"/>
        <end position="183"/>
    </location>
</feature>
<dbReference type="GeneID" id="79267214"/>
<keyword evidence="1" id="KW-0812">Transmembrane</keyword>
<accession>A0ABD5ZPQ9</accession>
<comment type="caution">
    <text evidence="2">The sequence shown here is derived from an EMBL/GenBank/DDBJ whole genome shotgun (WGS) entry which is preliminary data.</text>
</comment>
<dbReference type="InterPro" id="IPR018750">
    <property type="entry name" value="DUF2306_membrane"/>
</dbReference>
<evidence type="ECO:0000313" key="3">
    <source>
        <dbReference type="Proteomes" id="UP001596398"/>
    </source>
</evidence>
<proteinExistence type="predicted"/>
<feature type="transmembrane region" description="Helical" evidence="1">
    <location>
        <begin position="39"/>
        <end position="59"/>
    </location>
</feature>
<keyword evidence="1" id="KW-0472">Membrane</keyword>
<gene>
    <name evidence="2" type="ORF">ACFQJ4_09360</name>
</gene>
<name>A0ABD5ZPQ9_9EURY</name>
<dbReference type="Pfam" id="PF10067">
    <property type="entry name" value="DUF2306"/>
    <property type="match status" value="1"/>
</dbReference>
<reference evidence="2 3" key="1">
    <citation type="journal article" date="2019" name="Int. J. Syst. Evol. Microbiol.">
        <title>The Global Catalogue of Microorganisms (GCM) 10K type strain sequencing project: providing services to taxonomists for standard genome sequencing and annotation.</title>
        <authorList>
            <consortium name="The Broad Institute Genomics Platform"/>
            <consortium name="The Broad Institute Genome Sequencing Center for Infectious Disease"/>
            <person name="Wu L."/>
            <person name="Ma J."/>
        </authorList>
    </citation>
    <scope>NUCLEOTIDE SEQUENCE [LARGE SCALE GENOMIC DNA]</scope>
    <source>
        <strain evidence="2 3">DT85</strain>
    </source>
</reference>
<feature type="transmembrane region" description="Helical" evidence="1">
    <location>
        <begin position="65"/>
        <end position="86"/>
    </location>
</feature>
<dbReference type="Proteomes" id="UP001596398">
    <property type="component" value="Unassembled WGS sequence"/>
</dbReference>
<dbReference type="EMBL" id="JBHTAP010000001">
    <property type="protein sequence ID" value="MFC7235519.1"/>
    <property type="molecule type" value="Genomic_DNA"/>
</dbReference>
<sequence length="221" mass="23888">MLAETLTLWAHIAAGFAALFAGAGAFATEKGGRRHRRFGRVYVASMAFVSVSALALFGFDPNPTRQFLALVAVFSFYFVFSGYRVLSRKRPDDDPTRVDWTATGLLVAAGVGLTAFGVARLLDGVGFGTVMLVFGGIAGTFGLRDLRAYRAGPTEPRAWFYEHLTRMGGGYIATVTAFASVNATFLPSLARWLLPTVVGTPLLLYLARRYRRRFEAGAAAA</sequence>